<gene>
    <name evidence="1" type="ORF">N0F65_012496</name>
</gene>
<reference evidence="1" key="1">
    <citation type="submission" date="2022-11" db="EMBL/GenBank/DDBJ databases">
        <authorList>
            <person name="Morgan W.R."/>
            <person name="Tartar A."/>
        </authorList>
    </citation>
    <scope>NUCLEOTIDE SEQUENCE</scope>
    <source>
        <strain evidence="1">ARSEF 373</strain>
    </source>
</reference>
<organism evidence="1 2">
    <name type="scientific">Lagenidium giganteum</name>
    <dbReference type="NCBI Taxonomy" id="4803"/>
    <lineage>
        <taxon>Eukaryota</taxon>
        <taxon>Sar</taxon>
        <taxon>Stramenopiles</taxon>
        <taxon>Oomycota</taxon>
        <taxon>Peronosporomycetes</taxon>
        <taxon>Pythiales</taxon>
        <taxon>Pythiaceae</taxon>
    </lineage>
</organism>
<evidence type="ECO:0000313" key="1">
    <source>
        <dbReference type="EMBL" id="DAZ96415.1"/>
    </source>
</evidence>
<sequence>MNCHRSGRCRPLSGKRVFGLVMRVGRGSERSGNSSVSLLRPESGKMCSVFILQQRKARISLLFVEASKSIQPFRTYL</sequence>
<protein>
    <submittedName>
        <fullName evidence="1">Uncharacterized protein</fullName>
    </submittedName>
</protein>
<evidence type="ECO:0000313" key="2">
    <source>
        <dbReference type="Proteomes" id="UP001146120"/>
    </source>
</evidence>
<comment type="caution">
    <text evidence="1">The sequence shown here is derived from an EMBL/GenBank/DDBJ whole genome shotgun (WGS) entry which is preliminary data.</text>
</comment>
<dbReference type="AlphaFoldDB" id="A0AAV2YQY4"/>
<dbReference type="EMBL" id="DAKRPA010000168">
    <property type="protein sequence ID" value="DAZ96415.1"/>
    <property type="molecule type" value="Genomic_DNA"/>
</dbReference>
<keyword evidence="2" id="KW-1185">Reference proteome</keyword>
<reference evidence="1" key="2">
    <citation type="journal article" date="2023" name="Microbiol Resour">
        <title>Decontamination and Annotation of the Draft Genome Sequence of the Oomycete Lagenidium giganteum ARSEF 373.</title>
        <authorList>
            <person name="Morgan W.R."/>
            <person name="Tartar A."/>
        </authorList>
    </citation>
    <scope>NUCLEOTIDE SEQUENCE</scope>
    <source>
        <strain evidence="1">ARSEF 373</strain>
    </source>
</reference>
<name>A0AAV2YQY4_9STRA</name>
<dbReference type="Proteomes" id="UP001146120">
    <property type="component" value="Unassembled WGS sequence"/>
</dbReference>
<accession>A0AAV2YQY4</accession>
<proteinExistence type="predicted"/>